<evidence type="ECO:0008006" key="3">
    <source>
        <dbReference type="Google" id="ProtNLM"/>
    </source>
</evidence>
<gene>
    <name evidence="1" type="ORF">Q4Q40_17150</name>
</gene>
<dbReference type="PROSITE" id="PS51257">
    <property type="entry name" value="PROKAR_LIPOPROTEIN"/>
    <property type="match status" value="1"/>
</dbReference>
<sequence>MMKYINNCFFIFCLTSIVSCSDIPKSLELALKEAGDNRHELEKVLNFYKENPRDSLKYKAALFLIENMPNHFSYKPIKGFEGAFDSINNHPNSRFRKDVFEKLLDSMTHTTPKRTELVSDIKVLTSNFIINNVELSFEAWNKIPKNKRASFDDFCNYILPYKNNDEPIEENSREKLFRKYAWVYSYLDKGTSLISVVDSITSEFGHENMTQIRKYYPIPLSISQIEKSRIGLCDDGVNYFVHVFRALGIICTKDMISHWGNHHSSGHSWIYVRYGDDEYATQVFAKRNVKIEYIGESIPKVNRLTFASQKKFNVLSFLLDVTGTYVPTIDIDVENKLNAPFSNPVICVFDISREWIPIGFGEINKKKLIHYDDLGVNVLYIAATLQNNEIIPFNYPFYINKNKQIHYFEPTIFKQDSIILTRKYGLTTPRHRNKLKWITSLNGGFFEGANTSDFNNSNIIYELSHFNSTHLQTIELNELQKFKYVRFNSNGKESYFAKLAFFDEKRELLIGKVIKQNNFEYSWGDGAFDNDPLSFSGGENFTLGLKFNEPKPIKFIDFQVRNDGNHINMGDEYELFYWNKNWKSLGTQVAKDTVLYYNAPENSLLWLRNLTKGKEEHVFYIDKNKKQRWLGFDNYL</sequence>
<dbReference type="Proteomes" id="UP001176806">
    <property type="component" value="Unassembled WGS sequence"/>
</dbReference>
<dbReference type="PANTHER" id="PTHR35532">
    <property type="entry name" value="SIMILAR TO POLYHYDROXYALKANOATE DEPOLYMERASE"/>
    <property type="match status" value="1"/>
</dbReference>
<dbReference type="Gene3D" id="2.60.120.260">
    <property type="entry name" value="Galactose-binding domain-like"/>
    <property type="match status" value="1"/>
</dbReference>
<accession>A0ABT8WSU5</accession>
<comment type="caution">
    <text evidence="1">The sequence shown here is derived from an EMBL/GenBank/DDBJ whole genome shotgun (WGS) entry which is preliminary data.</text>
</comment>
<dbReference type="PANTHER" id="PTHR35532:SF5">
    <property type="entry name" value="CARBOHYDRATE-BINDING DOMAIN-CONTAINING PROTEIN"/>
    <property type="match status" value="1"/>
</dbReference>
<name>A0ABT8WSU5_9FLAO</name>
<reference evidence="1" key="1">
    <citation type="submission" date="2023-07" db="EMBL/GenBank/DDBJ databases">
        <title>Two novel species in the genus Flavivirga.</title>
        <authorList>
            <person name="Kwon K."/>
        </authorList>
    </citation>
    <scope>NUCLEOTIDE SEQUENCE</scope>
    <source>
        <strain evidence="1">KACC 14158</strain>
    </source>
</reference>
<evidence type="ECO:0000313" key="2">
    <source>
        <dbReference type="Proteomes" id="UP001176806"/>
    </source>
</evidence>
<keyword evidence="2" id="KW-1185">Reference proteome</keyword>
<evidence type="ECO:0000313" key="1">
    <source>
        <dbReference type="EMBL" id="MDO5975927.1"/>
    </source>
</evidence>
<proteinExistence type="predicted"/>
<protein>
    <recommendedName>
        <fullName evidence="3">Peptide-N(4)-(N-acetyl-beta-glucosaminyl)asparagine amidase</fullName>
    </recommendedName>
</protein>
<dbReference type="RefSeq" id="WP_303303163.1">
    <property type="nucleotide sequence ID" value="NZ_BAABDA010000046.1"/>
</dbReference>
<organism evidence="1 2">
    <name type="scientific">Flavivirga jejuensis</name>
    <dbReference type="NCBI Taxonomy" id="870487"/>
    <lineage>
        <taxon>Bacteria</taxon>
        <taxon>Pseudomonadati</taxon>
        <taxon>Bacteroidota</taxon>
        <taxon>Flavobacteriia</taxon>
        <taxon>Flavobacteriales</taxon>
        <taxon>Flavobacteriaceae</taxon>
        <taxon>Flavivirga</taxon>
    </lineage>
</organism>
<dbReference type="EMBL" id="JAUOEL010000006">
    <property type="protein sequence ID" value="MDO5975927.1"/>
    <property type="molecule type" value="Genomic_DNA"/>
</dbReference>